<evidence type="ECO:0000313" key="3">
    <source>
        <dbReference type="Proteomes" id="UP000682403"/>
    </source>
</evidence>
<evidence type="ECO:0000256" key="1">
    <source>
        <dbReference type="SAM" id="SignalP"/>
    </source>
</evidence>
<feature type="chain" id="PRO_5047448218" description="Lipoprotein" evidence="1">
    <location>
        <begin position="27"/>
        <end position="114"/>
    </location>
</feature>
<comment type="caution">
    <text evidence="2">The sequence shown here is derived from an EMBL/GenBank/DDBJ whole genome shotgun (WGS) entry which is preliminary data.</text>
</comment>
<evidence type="ECO:0000313" key="2">
    <source>
        <dbReference type="EMBL" id="MBS2968105.1"/>
    </source>
</evidence>
<sequence length="114" mass="12688">MKRLVMTTAAAGLIFILQGCSSNAHAENYKQSSIESTFPIPADAKEVKKKEDSAVYSLKGLKEEEGLPKEYLAKLEEDGWKESKSEQMGAMQIFIKDGKAIKVISLTDRFTIEK</sequence>
<evidence type="ECO:0008006" key="4">
    <source>
        <dbReference type="Google" id="ProtNLM"/>
    </source>
</evidence>
<dbReference type="Proteomes" id="UP000682403">
    <property type="component" value="Unassembled WGS sequence"/>
</dbReference>
<reference evidence="2 3" key="1">
    <citation type="submission" date="2021-04" db="EMBL/GenBank/DDBJ databases">
        <title>Metabacillus sp. strain KIGAM252 whole genome sequence.</title>
        <authorList>
            <person name="Seo M.-J."/>
            <person name="Cho E.-S."/>
            <person name="Hwang C.Y."/>
            <person name="Yoon D.J."/>
        </authorList>
    </citation>
    <scope>NUCLEOTIDE SEQUENCE [LARGE SCALE GENOMIC DNA]</scope>
    <source>
        <strain evidence="2 3">KIGAM252</strain>
    </source>
</reference>
<dbReference type="RefSeq" id="WP_211556742.1">
    <property type="nucleotide sequence ID" value="NZ_JAGVRK010000001.1"/>
</dbReference>
<feature type="signal peptide" evidence="1">
    <location>
        <begin position="1"/>
        <end position="26"/>
    </location>
</feature>
<dbReference type="PROSITE" id="PS51257">
    <property type="entry name" value="PROKAR_LIPOPROTEIN"/>
    <property type="match status" value="1"/>
</dbReference>
<dbReference type="EMBL" id="JAGVRK010000001">
    <property type="protein sequence ID" value="MBS2968105.1"/>
    <property type="molecule type" value="Genomic_DNA"/>
</dbReference>
<protein>
    <recommendedName>
        <fullName evidence="4">Lipoprotein</fullName>
    </recommendedName>
</protein>
<keyword evidence="3" id="KW-1185">Reference proteome</keyword>
<organism evidence="2 3">
    <name type="scientific">Metabacillus flavus</name>
    <dbReference type="NCBI Taxonomy" id="2823519"/>
    <lineage>
        <taxon>Bacteria</taxon>
        <taxon>Bacillati</taxon>
        <taxon>Bacillota</taxon>
        <taxon>Bacilli</taxon>
        <taxon>Bacillales</taxon>
        <taxon>Bacillaceae</taxon>
        <taxon>Metabacillus</taxon>
    </lineage>
</organism>
<accession>A0ABS5LBK9</accession>
<proteinExistence type="predicted"/>
<keyword evidence="1" id="KW-0732">Signal</keyword>
<name>A0ABS5LBK9_9BACI</name>
<gene>
    <name evidence="2" type="ORF">J9317_04965</name>
</gene>